<dbReference type="SUPFAM" id="SSF55729">
    <property type="entry name" value="Acyl-CoA N-acyltransferases (Nat)"/>
    <property type="match status" value="1"/>
</dbReference>
<feature type="region of interest" description="Disordered" evidence="4">
    <location>
        <begin position="189"/>
        <end position="208"/>
    </location>
</feature>
<dbReference type="RefSeq" id="WP_344269396.1">
    <property type="nucleotide sequence ID" value="NZ_BAAAKV010000003.1"/>
</dbReference>
<evidence type="ECO:0000313" key="7">
    <source>
        <dbReference type="Proteomes" id="UP001501371"/>
    </source>
</evidence>
<keyword evidence="7" id="KW-1185">Reference proteome</keyword>
<sequence length="208" mass="22907">MDTTTSPVRRSHGLPPVRLEPWTEDDLGLLRATNAPELMHHLGGPETEEQLLGRHRRYVALSAARPEEGRMFRIVLLPGGEAVGTIGFWERVWQGQCVYETGWTVLGAYQGRGMAAAAAEAVVERARAAGGHRYVHAFPSVGNPPSNGVCRRAGFELRDECDIEYPLGHLMRCNDWRLDLAGTGPVRAREPEFQARHPGKGGRPTPTP</sequence>
<dbReference type="InterPro" id="IPR016181">
    <property type="entry name" value="Acyl_CoA_acyltransferase"/>
</dbReference>
<dbReference type="Gene3D" id="3.40.630.30">
    <property type="match status" value="1"/>
</dbReference>
<organism evidence="6 7">
    <name type="scientific">Streptomyces hebeiensis</name>
    <dbReference type="NCBI Taxonomy" id="229486"/>
    <lineage>
        <taxon>Bacteria</taxon>
        <taxon>Bacillati</taxon>
        <taxon>Actinomycetota</taxon>
        <taxon>Actinomycetes</taxon>
        <taxon>Kitasatosporales</taxon>
        <taxon>Streptomycetaceae</taxon>
        <taxon>Streptomyces</taxon>
    </lineage>
</organism>
<name>A0ABP4F4W3_9ACTN</name>
<evidence type="ECO:0000256" key="3">
    <source>
        <dbReference type="ARBA" id="ARBA00038502"/>
    </source>
</evidence>
<evidence type="ECO:0000313" key="6">
    <source>
        <dbReference type="EMBL" id="GAA1152418.1"/>
    </source>
</evidence>
<dbReference type="InterPro" id="IPR000182">
    <property type="entry name" value="GNAT_dom"/>
</dbReference>
<feature type="domain" description="N-acetyltransferase" evidence="5">
    <location>
        <begin position="17"/>
        <end position="172"/>
    </location>
</feature>
<dbReference type="EMBL" id="BAAAKV010000003">
    <property type="protein sequence ID" value="GAA1152418.1"/>
    <property type="molecule type" value="Genomic_DNA"/>
</dbReference>
<dbReference type="PANTHER" id="PTHR43792">
    <property type="entry name" value="GNAT FAMILY, PUTATIVE (AFU_ORTHOLOGUE AFUA_3G00765)-RELATED-RELATED"/>
    <property type="match status" value="1"/>
</dbReference>
<gene>
    <name evidence="6" type="ORF">GCM10009654_04890</name>
</gene>
<reference evidence="7" key="1">
    <citation type="journal article" date="2019" name="Int. J. Syst. Evol. Microbiol.">
        <title>The Global Catalogue of Microorganisms (GCM) 10K type strain sequencing project: providing services to taxonomists for standard genome sequencing and annotation.</title>
        <authorList>
            <consortium name="The Broad Institute Genomics Platform"/>
            <consortium name="The Broad Institute Genome Sequencing Center for Infectious Disease"/>
            <person name="Wu L."/>
            <person name="Ma J."/>
        </authorList>
    </citation>
    <scope>NUCLEOTIDE SEQUENCE [LARGE SCALE GENOMIC DNA]</scope>
    <source>
        <strain evidence="7">JCM 12696</strain>
    </source>
</reference>
<dbReference type="Proteomes" id="UP001501371">
    <property type="component" value="Unassembled WGS sequence"/>
</dbReference>
<comment type="caution">
    <text evidence="6">The sequence shown here is derived from an EMBL/GenBank/DDBJ whole genome shotgun (WGS) entry which is preliminary data.</text>
</comment>
<protein>
    <submittedName>
        <fullName evidence="6">GNAT family N-acetyltransferase</fullName>
    </submittedName>
</protein>
<evidence type="ECO:0000256" key="1">
    <source>
        <dbReference type="ARBA" id="ARBA00022679"/>
    </source>
</evidence>
<evidence type="ECO:0000259" key="5">
    <source>
        <dbReference type="PROSITE" id="PS51186"/>
    </source>
</evidence>
<dbReference type="PROSITE" id="PS51186">
    <property type="entry name" value="GNAT"/>
    <property type="match status" value="1"/>
</dbReference>
<dbReference type="InterPro" id="IPR051531">
    <property type="entry name" value="N-acetyltransferase"/>
</dbReference>
<accession>A0ABP4F4W3</accession>
<evidence type="ECO:0000256" key="4">
    <source>
        <dbReference type="SAM" id="MobiDB-lite"/>
    </source>
</evidence>
<evidence type="ECO:0000256" key="2">
    <source>
        <dbReference type="ARBA" id="ARBA00023315"/>
    </source>
</evidence>
<keyword evidence="1" id="KW-0808">Transferase</keyword>
<keyword evidence="2" id="KW-0012">Acyltransferase</keyword>
<dbReference type="PANTHER" id="PTHR43792:SF8">
    <property type="entry name" value="[RIBOSOMAL PROTEIN US5]-ALANINE N-ACETYLTRANSFERASE"/>
    <property type="match status" value="1"/>
</dbReference>
<comment type="similarity">
    <text evidence="3">Belongs to the acetyltransferase family. RimJ subfamily.</text>
</comment>
<proteinExistence type="inferred from homology"/>
<dbReference type="Pfam" id="PF13302">
    <property type="entry name" value="Acetyltransf_3"/>
    <property type="match status" value="1"/>
</dbReference>